<name>A0A0K2SX07_LEPSM</name>
<sequence>MVCNLHLLLLHRHHLLKYVLPHQYLLSW</sequence>
<proteinExistence type="predicted"/>
<protein>
    <submittedName>
        <fullName evidence="1">Uncharacterized protein</fullName>
    </submittedName>
</protein>
<accession>A0A0K2SX07</accession>
<reference evidence="1" key="1">
    <citation type="submission" date="2014-05" db="EMBL/GenBank/DDBJ databases">
        <authorList>
            <person name="Chronopoulou M."/>
        </authorList>
    </citation>
    <scope>NUCLEOTIDE SEQUENCE</scope>
    <source>
        <tissue evidence="1">Whole organism</tissue>
    </source>
</reference>
<evidence type="ECO:0000313" key="1">
    <source>
        <dbReference type="EMBL" id="CDW17816.1"/>
    </source>
</evidence>
<organism evidence="1">
    <name type="scientific">Lepeophtheirus salmonis</name>
    <name type="common">Salmon louse</name>
    <name type="synonym">Caligus salmonis</name>
    <dbReference type="NCBI Taxonomy" id="72036"/>
    <lineage>
        <taxon>Eukaryota</taxon>
        <taxon>Metazoa</taxon>
        <taxon>Ecdysozoa</taxon>
        <taxon>Arthropoda</taxon>
        <taxon>Crustacea</taxon>
        <taxon>Multicrustacea</taxon>
        <taxon>Hexanauplia</taxon>
        <taxon>Copepoda</taxon>
        <taxon>Siphonostomatoida</taxon>
        <taxon>Caligidae</taxon>
        <taxon>Lepeophtheirus</taxon>
    </lineage>
</organism>
<dbReference type="AlphaFoldDB" id="A0A0K2SX07"/>
<dbReference type="EMBL" id="HACA01000455">
    <property type="protein sequence ID" value="CDW17816.1"/>
    <property type="molecule type" value="Transcribed_RNA"/>
</dbReference>